<feature type="transmembrane region" description="Helical" evidence="16">
    <location>
        <begin position="52"/>
        <end position="70"/>
    </location>
</feature>
<dbReference type="NCBIfam" id="TIGR00473">
    <property type="entry name" value="pssA"/>
    <property type="match status" value="1"/>
</dbReference>
<dbReference type="InterPro" id="IPR000462">
    <property type="entry name" value="CDP-OH_P_trans"/>
</dbReference>
<dbReference type="EC" id="2.7.8.8" evidence="4"/>
<dbReference type="PANTHER" id="PTHR14269:SF61">
    <property type="entry name" value="CDP-DIACYLGLYCEROL--SERINE O-PHOSPHATIDYLTRANSFERASE"/>
    <property type="match status" value="1"/>
</dbReference>
<dbReference type="InterPro" id="IPR004533">
    <property type="entry name" value="CDP-diaglyc--ser_O-PTrfase"/>
</dbReference>
<evidence type="ECO:0000256" key="3">
    <source>
        <dbReference type="ARBA" id="ARBA00010441"/>
    </source>
</evidence>
<evidence type="ECO:0000313" key="17">
    <source>
        <dbReference type="EMBL" id="RSL15800.1"/>
    </source>
</evidence>
<dbReference type="GO" id="GO:0003882">
    <property type="term" value="F:CDP-diacylglycerol-serine O-phosphatidyltransferase activity"/>
    <property type="evidence" value="ECO:0007669"/>
    <property type="project" value="UniProtKB-EC"/>
</dbReference>
<dbReference type="PROSITE" id="PS00379">
    <property type="entry name" value="CDP_ALCOHOL_P_TRANSF"/>
    <property type="match status" value="1"/>
</dbReference>
<keyword evidence="9 16" id="KW-1133">Transmembrane helix</keyword>
<evidence type="ECO:0000256" key="2">
    <source>
        <dbReference type="ARBA" id="ARBA00004127"/>
    </source>
</evidence>
<evidence type="ECO:0000256" key="1">
    <source>
        <dbReference type="ARBA" id="ARBA00000287"/>
    </source>
</evidence>
<dbReference type="Pfam" id="PF01066">
    <property type="entry name" value="CDP-OH_P_transf"/>
    <property type="match status" value="1"/>
</dbReference>
<evidence type="ECO:0000256" key="8">
    <source>
        <dbReference type="ARBA" id="ARBA00022692"/>
    </source>
</evidence>
<keyword evidence="11 16" id="KW-0472">Membrane</keyword>
<comment type="caution">
    <text evidence="17">The sequence shown here is derived from an EMBL/GenBank/DDBJ whole genome shotgun (WGS) entry which is preliminary data.</text>
</comment>
<dbReference type="InterPro" id="IPR048254">
    <property type="entry name" value="CDP_ALCOHOL_P_TRANSF_CS"/>
</dbReference>
<gene>
    <name evidence="17" type="ORF">EDE15_1305</name>
</gene>
<keyword evidence="10" id="KW-0443">Lipid metabolism</keyword>
<feature type="transmembrane region" description="Helical" evidence="16">
    <location>
        <begin position="21"/>
        <end position="40"/>
    </location>
</feature>
<dbReference type="InterPro" id="IPR043130">
    <property type="entry name" value="CDP-OH_PTrfase_TM_dom"/>
</dbReference>
<evidence type="ECO:0000256" key="9">
    <source>
        <dbReference type="ARBA" id="ARBA00022989"/>
    </source>
</evidence>
<dbReference type="InterPro" id="IPR050324">
    <property type="entry name" value="CDP-alcohol_PTase-I"/>
</dbReference>
<feature type="transmembrane region" description="Helical" evidence="16">
    <location>
        <begin position="252"/>
        <end position="269"/>
    </location>
</feature>
<dbReference type="GO" id="GO:0012505">
    <property type="term" value="C:endomembrane system"/>
    <property type="evidence" value="ECO:0007669"/>
    <property type="project" value="UniProtKB-SubCell"/>
</dbReference>
<feature type="transmembrane region" description="Helical" evidence="16">
    <location>
        <begin position="165"/>
        <end position="184"/>
    </location>
</feature>
<dbReference type="GO" id="GO:0016020">
    <property type="term" value="C:membrane"/>
    <property type="evidence" value="ECO:0007669"/>
    <property type="project" value="InterPro"/>
</dbReference>
<evidence type="ECO:0000256" key="16">
    <source>
        <dbReference type="SAM" id="Phobius"/>
    </source>
</evidence>
<evidence type="ECO:0000256" key="14">
    <source>
        <dbReference type="ARBA" id="ARBA00032361"/>
    </source>
</evidence>
<dbReference type="Proteomes" id="UP000269669">
    <property type="component" value="Unassembled WGS sequence"/>
</dbReference>
<dbReference type="EMBL" id="RSDW01000001">
    <property type="protein sequence ID" value="RSL15800.1"/>
    <property type="molecule type" value="Genomic_DNA"/>
</dbReference>
<name>A0A3R9NX83_9BACT</name>
<feature type="transmembrane region" description="Helical" evidence="16">
    <location>
        <begin position="91"/>
        <end position="113"/>
    </location>
</feature>
<reference evidence="17 18" key="1">
    <citation type="submission" date="2018-12" db="EMBL/GenBank/DDBJ databases">
        <title>Sequencing of bacterial isolates from soil warming experiment in Harvard Forest, Massachusetts, USA.</title>
        <authorList>
            <person name="Deangelis K."/>
        </authorList>
    </citation>
    <scope>NUCLEOTIDE SEQUENCE [LARGE SCALE GENOMIC DNA]</scope>
    <source>
        <strain evidence="17 18">EB153</strain>
    </source>
</reference>
<protein>
    <recommendedName>
        <fullName evidence="5">CDP-diacylglycerol--serine O-phosphatidyltransferase</fullName>
        <ecNumber evidence="4">2.7.8.8</ecNumber>
    </recommendedName>
    <alternativeName>
        <fullName evidence="14">Phosphatidylserine synthase</fullName>
    </alternativeName>
</protein>
<evidence type="ECO:0000256" key="11">
    <source>
        <dbReference type="ARBA" id="ARBA00023136"/>
    </source>
</evidence>
<keyword evidence="8 16" id="KW-0812">Transmembrane</keyword>
<dbReference type="GO" id="GO:0008654">
    <property type="term" value="P:phospholipid biosynthetic process"/>
    <property type="evidence" value="ECO:0007669"/>
    <property type="project" value="UniProtKB-KW"/>
</dbReference>
<evidence type="ECO:0000256" key="10">
    <source>
        <dbReference type="ARBA" id="ARBA00023098"/>
    </source>
</evidence>
<feature type="transmembrane region" description="Helical" evidence="16">
    <location>
        <begin position="196"/>
        <end position="217"/>
    </location>
</feature>
<organism evidence="17 18">
    <name type="scientific">Edaphobacter aggregans</name>
    <dbReference type="NCBI Taxonomy" id="570835"/>
    <lineage>
        <taxon>Bacteria</taxon>
        <taxon>Pseudomonadati</taxon>
        <taxon>Acidobacteriota</taxon>
        <taxon>Terriglobia</taxon>
        <taxon>Terriglobales</taxon>
        <taxon>Acidobacteriaceae</taxon>
        <taxon>Edaphobacter</taxon>
    </lineage>
</organism>
<comment type="catalytic activity">
    <reaction evidence="1">
        <text>a CDP-1,2-diacyl-sn-glycerol + L-serine = a 1,2-diacyl-sn-glycero-3-phospho-L-serine + CMP + H(+)</text>
        <dbReference type="Rhea" id="RHEA:16913"/>
        <dbReference type="ChEBI" id="CHEBI:15378"/>
        <dbReference type="ChEBI" id="CHEBI:33384"/>
        <dbReference type="ChEBI" id="CHEBI:57262"/>
        <dbReference type="ChEBI" id="CHEBI:58332"/>
        <dbReference type="ChEBI" id="CHEBI:60377"/>
        <dbReference type="EC" id="2.7.8.8"/>
    </reaction>
</comment>
<evidence type="ECO:0000256" key="6">
    <source>
        <dbReference type="ARBA" id="ARBA00022516"/>
    </source>
</evidence>
<feature type="transmembrane region" description="Helical" evidence="16">
    <location>
        <begin position="125"/>
        <end position="145"/>
    </location>
</feature>
<accession>A0A3R9NX83</accession>
<evidence type="ECO:0000256" key="12">
    <source>
        <dbReference type="ARBA" id="ARBA00023209"/>
    </source>
</evidence>
<keyword evidence="6" id="KW-0444">Lipid biosynthesis</keyword>
<keyword evidence="13" id="KW-1208">Phospholipid metabolism</keyword>
<evidence type="ECO:0000313" key="18">
    <source>
        <dbReference type="Proteomes" id="UP000269669"/>
    </source>
</evidence>
<evidence type="ECO:0000256" key="7">
    <source>
        <dbReference type="ARBA" id="ARBA00022679"/>
    </source>
</evidence>
<evidence type="ECO:0000256" key="15">
    <source>
        <dbReference type="RuleBase" id="RU003750"/>
    </source>
</evidence>
<dbReference type="RefSeq" id="WP_260472710.1">
    <property type="nucleotide sequence ID" value="NZ_RSDW01000001.1"/>
</dbReference>
<dbReference type="AlphaFoldDB" id="A0A3R9NX83"/>
<dbReference type="Gene3D" id="1.20.120.1760">
    <property type="match status" value="1"/>
</dbReference>
<comment type="similarity">
    <text evidence="3 15">Belongs to the CDP-alcohol phosphatidyltransferase class-I family.</text>
</comment>
<proteinExistence type="inferred from homology"/>
<keyword evidence="7 15" id="KW-0808">Transferase</keyword>
<feature type="transmembrane region" description="Helical" evidence="16">
    <location>
        <begin position="229"/>
        <end position="246"/>
    </location>
</feature>
<evidence type="ECO:0000256" key="4">
    <source>
        <dbReference type="ARBA" id="ARBA00013174"/>
    </source>
</evidence>
<keyword evidence="12" id="KW-0594">Phospholipid biosynthesis</keyword>
<evidence type="ECO:0000256" key="5">
    <source>
        <dbReference type="ARBA" id="ARBA00017171"/>
    </source>
</evidence>
<keyword evidence="18" id="KW-1185">Reference proteome</keyword>
<dbReference type="PANTHER" id="PTHR14269">
    <property type="entry name" value="CDP-DIACYLGLYCEROL--GLYCEROL-3-PHOSPHATE 3-PHOSPHATIDYLTRANSFERASE-RELATED"/>
    <property type="match status" value="1"/>
</dbReference>
<comment type="subcellular location">
    <subcellularLocation>
        <location evidence="2">Endomembrane system</location>
        <topology evidence="2">Multi-pass membrane protein</topology>
    </subcellularLocation>
</comment>
<evidence type="ECO:0000256" key="13">
    <source>
        <dbReference type="ARBA" id="ARBA00023264"/>
    </source>
</evidence>
<sequence>MATEVQVGADGKVKRQPSRGMFILPSLFTAGNIAAGYYAITQSVQGSVADPAFFDRAALAIGFAILFDGLDGRIARMTNTTSDFGKELDSLADVITFGVAPSLLAYIWGFRMLPLMARPHLREQIVHIGVFVCFVFLICGASRLARFNISINPQPRNPGRPGRKYFVGMPIPAGAGVIASVVHFENGSPIEDPKMAVLWLCLILFTGFLMVSSWRFWSGKEISLGSRHPFQLVAVVGALIALIALYSEYMLLIIALGYLVSGVLARLAYSWSRERRHHTGVPQG</sequence>